<dbReference type="AlphaFoldDB" id="A0AAF1B4F7"/>
<evidence type="ECO:0000313" key="3">
    <source>
        <dbReference type="EMBL" id="WOH06274.1"/>
    </source>
</evidence>
<protein>
    <submittedName>
        <fullName evidence="3">Uncharacterized protein</fullName>
    </submittedName>
</protein>
<keyword evidence="4" id="KW-1185">Reference proteome</keyword>
<evidence type="ECO:0000256" key="1">
    <source>
        <dbReference type="SAM" id="Coils"/>
    </source>
</evidence>
<dbReference type="PANTHER" id="PTHR31860">
    <property type="entry name" value="HEAT-INDUCIBLE TRANSCRIPTION REPRESSOR (DUF639)-RELATED"/>
    <property type="match status" value="1"/>
</dbReference>
<name>A0AAF1B4F7_DAUCS</name>
<reference evidence="3" key="1">
    <citation type="journal article" date="2016" name="Nat. Genet.">
        <title>A high-quality carrot genome assembly provides new insights into carotenoid accumulation and asterid genome evolution.</title>
        <authorList>
            <person name="Iorizzo M."/>
            <person name="Ellison S."/>
            <person name="Senalik D."/>
            <person name="Zeng P."/>
            <person name="Satapoomin P."/>
            <person name="Huang J."/>
            <person name="Bowman M."/>
            <person name="Iovene M."/>
            <person name="Sanseverino W."/>
            <person name="Cavagnaro P."/>
            <person name="Yildiz M."/>
            <person name="Macko-Podgorni A."/>
            <person name="Moranska E."/>
            <person name="Grzebelus E."/>
            <person name="Grzebelus D."/>
            <person name="Ashrafi H."/>
            <person name="Zheng Z."/>
            <person name="Cheng S."/>
            <person name="Spooner D."/>
            <person name="Van Deynze A."/>
            <person name="Simon P."/>
        </authorList>
    </citation>
    <scope>NUCLEOTIDE SEQUENCE</scope>
    <source>
        <tissue evidence="3">Leaf</tissue>
    </source>
</reference>
<keyword evidence="2" id="KW-0812">Transmembrane</keyword>
<dbReference type="InterPro" id="IPR006927">
    <property type="entry name" value="DUF639"/>
</dbReference>
<dbReference type="KEGG" id="dcr:108226876"/>
<keyword evidence="2" id="KW-1133">Transmembrane helix</keyword>
<reference evidence="3" key="2">
    <citation type="submission" date="2022-03" db="EMBL/GenBank/DDBJ databases">
        <title>Draft title - Genomic analysis of global carrot germplasm unveils the trajectory of domestication and the origin of high carotenoid orange carrot.</title>
        <authorList>
            <person name="Iorizzo M."/>
            <person name="Ellison S."/>
            <person name="Senalik D."/>
            <person name="Macko-Podgorni A."/>
            <person name="Grzebelus D."/>
            <person name="Bostan H."/>
            <person name="Rolling W."/>
            <person name="Curaba J."/>
            <person name="Simon P."/>
        </authorList>
    </citation>
    <scope>NUCLEOTIDE SEQUENCE</scope>
    <source>
        <tissue evidence="3">Leaf</tissue>
    </source>
</reference>
<dbReference type="EMBL" id="CP093348">
    <property type="protein sequence ID" value="WOH06274.1"/>
    <property type="molecule type" value="Genomic_DNA"/>
</dbReference>
<dbReference type="PANTHER" id="PTHR31860:SF5">
    <property type="entry name" value="ARGH (DUF639)"/>
    <property type="match status" value="1"/>
</dbReference>
<proteinExistence type="predicted"/>
<feature type="coiled-coil region" evidence="1">
    <location>
        <begin position="436"/>
        <end position="463"/>
    </location>
</feature>
<sequence length="684" mass="77015">MTTTKTAERKHLSPIANDVITRCCQKMDTSVDALVKEFEAIWKPENGDYSRKMVEYCSSKALNEMCSNIKELISDGNFSRLSFDMMLAWEKPSSVAQYQESLSECVAKEDEDAVSARLNHQQDQIPLFYSDIMPLLVDREPSVGEDAFLWLVTVVPLLADVVNGRFTFETLTATTVNRLHFPAYDKFLKESDRCIKHLQKQEIPSGVELVDDEFILHVEGTASTSRVVRHIGVTSWPGKLTLTNYALYFEASGVISYEDAIKLDLSKGIGQSVKRAATGPWGAPLYDKAIIYESSELRESFVLEFPEMASSTRRDHWLALVKEVILLHQYILKSKVESPVQVWEMHARTILGIIRLHAAREMLRISPPNPKSFLIFTLFEELPKGDIVLETLVESLKNVSSGHPCSASSILRNLNVTQACPLCTDTKDIIEAPEVLSGQAENMSSLESVIEQIRDEAREVNIAKATTETIKEEGLSDSYAVLMELLNSLRSAILPWSQDVLTWKKPGITVMVAGVTLLIVYMEWIFRAIAALLLWTVSKMIWARRARVADKYTKLVVFVDSEQTTVGSLVSAQHGMNTINELMQSANISILKMWSILISKAPKHTNMVMTSMTTLAVALAVIPFKFIIMSFLLYIFTTTSKLRKNTKSQPGNRRLKEWWDSIPVIPVEIVEQQDGSSKSVCYEY</sequence>
<feature type="transmembrane region" description="Helical" evidence="2">
    <location>
        <begin position="613"/>
        <end position="636"/>
    </location>
</feature>
<organism evidence="3 4">
    <name type="scientific">Daucus carota subsp. sativus</name>
    <name type="common">Carrot</name>
    <dbReference type="NCBI Taxonomy" id="79200"/>
    <lineage>
        <taxon>Eukaryota</taxon>
        <taxon>Viridiplantae</taxon>
        <taxon>Streptophyta</taxon>
        <taxon>Embryophyta</taxon>
        <taxon>Tracheophyta</taxon>
        <taxon>Spermatophyta</taxon>
        <taxon>Magnoliopsida</taxon>
        <taxon>eudicotyledons</taxon>
        <taxon>Gunneridae</taxon>
        <taxon>Pentapetalae</taxon>
        <taxon>asterids</taxon>
        <taxon>campanulids</taxon>
        <taxon>Apiales</taxon>
        <taxon>Apiaceae</taxon>
        <taxon>Apioideae</taxon>
        <taxon>Scandiceae</taxon>
        <taxon>Daucinae</taxon>
        <taxon>Daucus</taxon>
        <taxon>Daucus sect. Daucus</taxon>
    </lineage>
</organism>
<evidence type="ECO:0000313" key="4">
    <source>
        <dbReference type="Proteomes" id="UP000077755"/>
    </source>
</evidence>
<keyword evidence="1" id="KW-0175">Coiled coil</keyword>
<dbReference type="Proteomes" id="UP000077755">
    <property type="component" value="Chromosome 6"/>
</dbReference>
<accession>A0AAF1B4F7</accession>
<keyword evidence="2" id="KW-0472">Membrane</keyword>
<gene>
    <name evidence="3" type="ORF">DCAR_0625698</name>
</gene>
<evidence type="ECO:0000256" key="2">
    <source>
        <dbReference type="SAM" id="Phobius"/>
    </source>
</evidence>
<dbReference type="Pfam" id="PF04842">
    <property type="entry name" value="DUF639"/>
    <property type="match status" value="1"/>
</dbReference>
<feature type="transmembrane region" description="Helical" evidence="2">
    <location>
        <begin position="510"/>
        <end position="537"/>
    </location>
</feature>